<dbReference type="InterPro" id="IPR017972">
    <property type="entry name" value="Cyt_P450_CS"/>
</dbReference>
<dbReference type="Pfam" id="PF00067">
    <property type="entry name" value="p450"/>
    <property type="match status" value="1"/>
</dbReference>
<keyword evidence="5" id="KW-1185">Reference proteome</keyword>
<dbReference type="AlphaFoldDB" id="A0A1Q9CEJ8"/>
<gene>
    <name evidence="4" type="primary">CYP71B37</name>
    <name evidence="4" type="ORF">AK812_SmicGene38105</name>
</gene>
<evidence type="ECO:0000313" key="5">
    <source>
        <dbReference type="Proteomes" id="UP000186817"/>
    </source>
</evidence>
<keyword evidence="1 3" id="KW-0479">Metal-binding</keyword>
<feature type="binding site" description="axial binding residue" evidence="3">
    <location>
        <position position="609"/>
    </location>
    <ligand>
        <name>heme</name>
        <dbReference type="ChEBI" id="CHEBI:30413"/>
    </ligand>
    <ligandPart>
        <name>Fe</name>
        <dbReference type="ChEBI" id="CHEBI:18248"/>
    </ligandPart>
</feature>
<reference evidence="4 5" key="1">
    <citation type="submission" date="2016-02" db="EMBL/GenBank/DDBJ databases">
        <title>Genome analysis of coral dinoflagellate symbionts highlights evolutionary adaptations to a symbiotic lifestyle.</title>
        <authorList>
            <person name="Aranda M."/>
            <person name="Li Y."/>
            <person name="Liew Y.J."/>
            <person name="Baumgarten S."/>
            <person name="Simakov O."/>
            <person name="Wilson M."/>
            <person name="Piel J."/>
            <person name="Ashoor H."/>
            <person name="Bougouffa S."/>
            <person name="Bajic V.B."/>
            <person name="Ryu T."/>
            <person name="Ravasi T."/>
            <person name="Bayer T."/>
            <person name="Micklem G."/>
            <person name="Kim H."/>
            <person name="Bhak J."/>
            <person name="Lajeunesse T.C."/>
            <person name="Voolstra C.R."/>
        </authorList>
    </citation>
    <scope>NUCLEOTIDE SEQUENCE [LARGE SCALE GENOMIC DNA]</scope>
    <source>
        <strain evidence="4 5">CCMP2467</strain>
    </source>
</reference>
<dbReference type="EMBL" id="LSRX01001286">
    <property type="protein sequence ID" value="OLP81364.1"/>
    <property type="molecule type" value="Genomic_DNA"/>
</dbReference>
<protein>
    <submittedName>
        <fullName evidence="4">Cytochrome P450 71B37</fullName>
    </submittedName>
</protein>
<proteinExistence type="predicted"/>
<dbReference type="GO" id="GO:0020037">
    <property type="term" value="F:heme binding"/>
    <property type="evidence" value="ECO:0007669"/>
    <property type="project" value="InterPro"/>
</dbReference>
<keyword evidence="2 3" id="KW-0408">Iron</keyword>
<dbReference type="InterPro" id="IPR002403">
    <property type="entry name" value="Cyt_P450_E_grp-IV"/>
</dbReference>
<name>A0A1Q9CEJ8_SYMMI</name>
<dbReference type="PANTHER" id="PTHR24281">
    <property type="entry name" value="STEROID 21-HYDROXYLASE-RELATED"/>
    <property type="match status" value="1"/>
</dbReference>
<evidence type="ECO:0000256" key="1">
    <source>
        <dbReference type="ARBA" id="ARBA00022723"/>
    </source>
</evidence>
<comment type="caution">
    <text evidence="4">The sequence shown here is derived from an EMBL/GenBank/DDBJ whole genome shotgun (WGS) entry which is preliminary data.</text>
</comment>
<dbReference type="InterPro" id="IPR001128">
    <property type="entry name" value="Cyt_P450"/>
</dbReference>
<dbReference type="PRINTS" id="PR00385">
    <property type="entry name" value="P450"/>
</dbReference>
<dbReference type="OrthoDB" id="438031at2759"/>
<evidence type="ECO:0000256" key="2">
    <source>
        <dbReference type="ARBA" id="ARBA00023004"/>
    </source>
</evidence>
<dbReference type="SUPFAM" id="SSF48264">
    <property type="entry name" value="Cytochrome P450"/>
    <property type="match status" value="1"/>
</dbReference>
<dbReference type="GO" id="GO:0004497">
    <property type="term" value="F:monooxygenase activity"/>
    <property type="evidence" value="ECO:0007669"/>
    <property type="project" value="InterPro"/>
</dbReference>
<dbReference type="PROSITE" id="PS00086">
    <property type="entry name" value="CYTOCHROME_P450"/>
    <property type="match status" value="1"/>
</dbReference>
<sequence length="827" mass="89898">MDRPSFDCSSISESLFASDFSPIGRGFRLSVLYSAVNRQRGRKVRSEASKKGKAPAKKARLWDVLQQGPARVASLLLSADRRSMVKLAVLLQLIMLSPLTFLMVNAQKGKGTTVNPTALHDVVPNDKHAACTDGLGPVIMHPCSDLCEGPEVPSAWRPQWRSAKAVAIGSLGLALSTRGTVTWRGRPCRGARRIPKRLTLFASPPSPPGSVPGLGHLPLIGLGALGVPGALQPHEIMGSLADDFGDVMLLRFGSSDVAVLSSPGAVEEALCTEPMLTAGRPSLPSVRFNGLSQGLSTAEPDEAWCQMRAVLLQEAFAPPAVARARPLIRREAQRLARALAAETGTVVEVRCRLRAALTSLLLRWALSLPASRPEAKELEGLIEDAWATLTDPVVTASDFVGVAAPGVLDRLPELRRERTRLLRSLITERRRTAGRQGDFLEALLRSQKKHGFGEDLIVETLVSLTTAGISTVATALEWLLLLLARDEIAQGKARADVCGSRETPYLEACILETLRLKTPLFVPRKCLKQVEVSGFQLPEGTLLLPDSYKLAHDPSAWEAPNEFRPERFLGTDAPKVRPELRPKCPFAQGWDSTSTPFKYLPFGVGARFCPGATLALEQLRLFAAELLMALQWRPAGDIDLSEAYSFTLTPATPARLIFGAAPRMDRSPSGLLAILSRRDDPPRARLLDDRRGLLLGSAASDGESADGEVFPDAEILVDGQRADAEQSYLALSNNHTLKVAHSLFDFMQFLKAGPQEGEPQLCAQRRARALRAPRLEKARQFETLMVAASRETGLQGLQDDTADPDYDVGLLCRSAHARSNMQQLFIE</sequence>
<dbReference type="PRINTS" id="PR00465">
    <property type="entry name" value="EP450IV"/>
</dbReference>
<evidence type="ECO:0000256" key="3">
    <source>
        <dbReference type="PIRSR" id="PIRSR602403-1"/>
    </source>
</evidence>
<dbReference type="Gene3D" id="1.10.630.10">
    <property type="entry name" value="Cytochrome P450"/>
    <property type="match status" value="1"/>
</dbReference>
<organism evidence="4 5">
    <name type="scientific">Symbiodinium microadriaticum</name>
    <name type="common">Dinoflagellate</name>
    <name type="synonym">Zooxanthella microadriatica</name>
    <dbReference type="NCBI Taxonomy" id="2951"/>
    <lineage>
        <taxon>Eukaryota</taxon>
        <taxon>Sar</taxon>
        <taxon>Alveolata</taxon>
        <taxon>Dinophyceae</taxon>
        <taxon>Suessiales</taxon>
        <taxon>Symbiodiniaceae</taxon>
        <taxon>Symbiodinium</taxon>
    </lineage>
</organism>
<comment type="cofactor">
    <cofactor evidence="3">
        <name>heme</name>
        <dbReference type="ChEBI" id="CHEBI:30413"/>
    </cofactor>
</comment>
<dbReference type="InterPro" id="IPR036396">
    <property type="entry name" value="Cyt_P450_sf"/>
</dbReference>
<keyword evidence="3" id="KW-0349">Heme</keyword>
<dbReference type="Proteomes" id="UP000186817">
    <property type="component" value="Unassembled WGS sequence"/>
</dbReference>
<dbReference type="GO" id="GO:0005506">
    <property type="term" value="F:iron ion binding"/>
    <property type="evidence" value="ECO:0007669"/>
    <property type="project" value="InterPro"/>
</dbReference>
<evidence type="ECO:0000313" key="4">
    <source>
        <dbReference type="EMBL" id="OLP81364.1"/>
    </source>
</evidence>
<dbReference type="GO" id="GO:0016705">
    <property type="term" value="F:oxidoreductase activity, acting on paired donors, with incorporation or reduction of molecular oxygen"/>
    <property type="evidence" value="ECO:0007669"/>
    <property type="project" value="InterPro"/>
</dbReference>
<accession>A0A1Q9CEJ8</accession>